<organism evidence="2 3">
    <name type="scientific">Botryotinia calthae</name>
    <dbReference type="NCBI Taxonomy" id="38488"/>
    <lineage>
        <taxon>Eukaryota</taxon>
        <taxon>Fungi</taxon>
        <taxon>Dikarya</taxon>
        <taxon>Ascomycota</taxon>
        <taxon>Pezizomycotina</taxon>
        <taxon>Leotiomycetes</taxon>
        <taxon>Helotiales</taxon>
        <taxon>Sclerotiniaceae</taxon>
        <taxon>Botryotinia</taxon>
    </lineage>
</organism>
<evidence type="ECO:0000313" key="2">
    <source>
        <dbReference type="EMBL" id="TEY74747.1"/>
    </source>
</evidence>
<evidence type="ECO:0000313" key="3">
    <source>
        <dbReference type="Proteomes" id="UP000297299"/>
    </source>
</evidence>
<keyword evidence="3" id="KW-1185">Reference proteome</keyword>
<feature type="region of interest" description="Disordered" evidence="1">
    <location>
        <begin position="205"/>
        <end position="267"/>
    </location>
</feature>
<dbReference type="Proteomes" id="UP000297299">
    <property type="component" value="Unassembled WGS sequence"/>
</dbReference>
<proteinExistence type="predicted"/>
<name>A0A4Y8DBG6_9HELO</name>
<feature type="compositionally biased region" description="Basic residues" evidence="1">
    <location>
        <begin position="51"/>
        <end position="60"/>
    </location>
</feature>
<feature type="region of interest" description="Disordered" evidence="1">
    <location>
        <begin position="1"/>
        <end position="64"/>
    </location>
</feature>
<evidence type="ECO:0000256" key="1">
    <source>
        <dbReference type="SAM" id="MobiDB-lite"/>
    </source>
</evidence>
<accession>A0A4Y8DBG6</accession>
<comment type="caution">
    <text evidence="2">The sequence shown here is derived from an EMBL/GenBank/DDBJ whole genome shotgun (WGS) entry which is preliminary data.</text>
</comment>
<gene>
    <name evidence="2" type="ORF">BOTCAL_0070g00130</name>
</gene>
<feature type="compositionally biased region" description="Polar residues" evidence="1">
    <location>
        <begin position="235"/>
        <end position="244"/>
    </location>
</feature>
<protein>
    <submittedName>
        <fullName evidence="2">Uncharacterized protein</fullName>
    </submittedName>
</protein>
<feature type="compositionally biased region" description="Acidic residues" evidence="1">
    <location>
        <begin position="207"/>
        <end position="219"/>
    </location>
</feature>
<dbReference type="EMBL" id="PHWZ01000070">
    <property type="protein sequence ID" value="TEY74747.1"/>
    <property type="molecule type" value="Genomic_DNA"/>
</dbReference>
<reference evidence="2 3" key="1">
    <citation type="submission" date="2017-11" db="EMBL/GenBank/DDBJ databases">
        <title>Comparative genomics of Botrytis spp.</title>
        <authorList>
            <person name="Valero-Jimenez C.A."/>
            <person name="Tapia P."/>
            <person name="Veloso J."/>
            <person name="Silva-Moreno E."/>
            <person name="Staats M."/>
            <person name="Valdes J.H."/>
            <person name="Van Kan J.A.L."/>
        </authorList>
    </citation>
    <scope>NUCLEOTIDE SEQUENCE [LARGE SCALE GENOMIC DNA]</scope>
    <source>
        <strain evidence="2 3">MUCL2830</strain>
    </source>
</reference>
<sequence>MSVTLTKENLPILRRNPPPEKPRYTTMPTLPMVEGSGLKRIKAAHSQSEKKSRRRRKRKSTLPQIQVIPTNSEDEVAVAEPTVARNTLPELLAYIAKIEAEVMNRTKKAEDADADSAISNNKEERKEDAEVDEAERMHVEAHDIENLTLIDDAAMIEETGDETKNLKSYSGDQSDCQAELKSQGKLTTLNDIVITEEATSNVNFEEREVEEDTSDEDEGGVCLIKPGQEAPTEIIQDQGTMTGSEKSKNAEEENASGADTKKEVEILKRETESLTRKIKLPEERKREVDRTLLAAEELRASKMNRLEKIS</sequence>
<dbReference type="AlphaFoldDB" id="A0A4Y8DBG6"/>